<feature type="repeat" description="TPR" evidence="1">
    <location>
        <begin position="172"/>
        <end position="205"/>
    </location>
</feature>
<sequence>MEVTEMDKIEEFINSVDEIYAKIDNDNWREMAVKDLDSDDKAILYLEKYIAENGSILDLSWAKNFRKFLFLWYNDEYKEYASVYYNILGNYPDNYFVEQAMGEYYYKAKPKLLRSREHFKKAEALLPEISKPKAQLGLIYSALGDSEKAYRYYEEAYNQSCDEQIAVKQIQSQSLLNMGIILIQSSKRKEGRELVRKALKIRPDYEYAKQILRTS</sequence>
<dbReference type="Pfam" id="PF13181">
    <property type="entry name" value="TPR_8"/>
    <property type="match status" value="1"/>
</dbReference>
<dbReference type="EMBL" id="QZJW01000028">
    <property type="protein sequence ID" value="RJO61150.1"/>
    <property type="molecule type" value="Genomic_DNA"/>
</dbReference>
<dbReference type="AlphaFoldDB" id="A0A419DDM9"/>
<name>A0A419DDM9_9BACT</name>
<gene>
    <name evidence="2" type="ORF">C4544_03605</name>
</gene>
<evidence type="ECO:0000256" key="1">
    <source>
        <dbReference type="PROSITE-ProRule" id="PRU00339"/>
    </source>
</evidence>
<dbReference type="Proteomes" id="UP000285655">
    <property type="component" value="Unassembled WGS sequence"/>
</dbReference>
<feature type="repeat" description="TPR" evidence="1">
    <location>
        <begin position="130"/>
        <end position="163"/>
    </location>
</feature>
<dbReference type="SUPFAM" id="SSF48452">
    <property type="entry name" value="TPR-like"/>
    <property type="match status" value="1"/>
</dbReference>
<evidence type="ECO:0000313" key="3">
    <source>
        <dbReference type="Proteomes" id="UP000285655"/>
    </source>
</evidence>
<keyword evidence="1" id="KW-0802">TPR repeat</keyword>
<reference evidence="2 3" key="1">
    <citation type="journal article" date="2017" name="ISME J.">
        <title>Energy and carbon metabolisms in a deep terrestrial subsurface fluid microbial community.</title>
        <authorList>
            <person name="Momper L."/>
            <person name="Jungbluth S.P."/>
            <person name="Lee M.D."/>
            <person name="Amend J.P."/>
        </authorList>
    </citation>
    <scope>NUCLEOTIDE SEQUENCE [LARGE SCALE GENOMIC DNA]</scope>
    <source>
        <strain evidence="2">SURF_29</strain>
    </source>
</reference>
<dbReference type="InterPro" id="IPR011990">
    <property type="entry name" value="TPR-like_helical_dom_sf"/>
</dbReference>
<proteinExistence type="predicted"/>
<dbReference type="SMART" id="SM00028">
    <property type="entry name" value="TPR"/>
    <property type="match status" value="2"/>
</dbReference>
<evidence type="ECO:0000313" key="2">
    <source>
        <dbReference type="EMBL" id="RJO61150.1"/>
    </source>
</evidence>
<protein>
    <submittedName>
        <fullName evidence="2">Uncharacterized protein</fullName>
    </submittedName>
</protein>
<dbReference type="InterPro" id="IPR019734">
    <property type="entry name" value="TPR_rpt"/>
</dbReference>
<dbReference type="Gene3D" id="1.25.40.10">
    <property type="entry name" value="Tetratricopeptide repeat domain"/>
    <property type="match status" value="1"/>
</dbReference>
<comment type="caution">
    <text evidence="2">The sequence shown here is derived from an EMBL/GenBank/DDBJ whole genome shotgun (WGS) entry which is preliminary data.</text>
</comment>
<organism evidence="2 3">
    <name type="scientific">candidate division WS5 bacterium</name>
    <dbReference type="NCBI Taxonomy" id="2093353"/>
    <lineage>
        <taxon>Bacteria</taxon>
        <taxon>candidate division WS5</taxon>
    </lineage>
</organism>
<dbReference type="PROSITE" id="PS50005">
    <property type="entry name" value="TPR"/>
    <property type="match status" value="2"/>
</dbReference>
<accession>A0A419DDM9</accession>